<dbReference type="SUPFAM" id="SSF52058">
    <property type="entry name" value="L domain-like"/>
    <property type="match status" value="2"/>
</dbReference>
<dbReference type="EMBL" id="JAFNEN010000217">
    <property type="protein sequence ID" value="KAG8189365.1"/>
    <property type="molecule type" value="Genomic_DNA"/>
</dbReference>
<reference evidence="4 5" key="1">
    <citation type="journal article" date="2022" name="Nat. Ecol. Evol.">
        <title>A masculinizing supergene underlies an exaggerated male reproductive morph in a spider.</title>
        <authorList>
            <person name="Hendrickx F."/>
            <person name="De Corte Z."/>
            <person name="Sonet G."/>
            <person name="Van Belleghem S.M."/>
            <person name="Kostlbacher S."/>
            <person name="Vangestel C."/>
        </authorList>
    </citation>
    <scope>NUCLEOTIDE SEQUENCE [LARGE SCALE GENOMIC DNA]</scope>
    <source>
        <strain evidence="4">W744_W776</strain>
    </source>
</reference>
<gene>
    <name evidence="4" type="ORF">JTE90_021868</name>
</gene>
<accession>A0AAV6V0S2</accession>
<dbReference type="Pfam" id="PF13855">
    <property type="entry name" value="LRR_8"/>
    <property type="match status" value="2"/>
</dbReference>
<dbReference type="AlphaFoldDB" id="A0AAV6V0S2"/>
<protein>
    <recommendedName>
        <fullName evidence="6">Toll-like receptor 1</fullName>
    </recommendedName>
</protein>
<evidence type="ECO:0000313" key="5">
    <source>
        <dbReference type="Proteomes" id="UP000827092"/>
    </source>
</evidence>
<dbReference type="InterPro" id="IPR026906">
    <property type="entry name" value="LRR_5"/>
</dbReference>
<proteinExistence type="predicted"/>
<evidence type="ECO:0000256" key="3">
    <source>
        <dbReference type="SAM" id="SignalP"/>
    </source>
</evidence>
<dbReference type="SMART" id="SM00369">
    <property type="entry name" value="LRR_TYP"/>
    <property type="match status" value="8"/>
</dbReference>
<dbReference type="InterPro" id="IPR032675">
    <property type="entry name" value="LRR_dom_sf"/>
</dbReference>
<dbReference type="Gene3D" id="3.80.10.10">
    <property type="entry name" value="Ribonuclease Inhibitor"/>
    <property type="match status" value="2"/>
</dbReference>
<name>A0AAV6V0S2_9ARAC</name>
<organism evidence="4 5">
    <name type="scientific">Oedothorax gibbosus</name>
    <dbReference type="NCBI Taxonomy" id="931172"/>
    <lineage>
        <taxon>Eukaryota</taxon>
        <taxon>Metazoa</taxon>
        <taxon>Ecdysozoa</taxon>
        <taxon>Arthropoda</taxon>
        <taxon>Chelicerata</taxon>
        <taxon>Arachnida</taxon>
        <taxon>Araneae</taxon>
        <taxon>Araneomorphae</taxon>
        <taxon>Entelegynae</taxon>
        <taxon>Araneoidea</taxon>
        <taxon>Linyphiidae</taxon>
        <taxon>Erigoninae</taxon>
        <taxon>Oedothorax</taxon>
    </lineage>
</organism>
<dbReference type="FunFam" id="3.80.10.10:FF:001360">
    <property type="entry name" value="Uncharacterized protein"/>
    <property type="match status" value="1"/>
</dbReference>
<dbReference type="InterPro" id="IPR003591">
    <property type="entry name" value="Leu-rich_rpt_typical-subtyp"/>
</dbReference>
<keyword evidence="1" id="KW-0433">Leucine-rich repeat</keyword>
<keyword evidence="5" id="KW-1185">Reference proteome</keyword>
<dbReference type="Proteomes" id="UP000827092">
    <property type="component" value="Unassembled WGS sequence"/>
</dbReference>
<feature type="chain" id="PRO_5043473547" description="Toll-like receptor 1" evidence="3">
    <location>
        <begin position="39"/>
        <end position="622"/>
    </location>
</feature>
<evidence type="ECO:0000256" key="2">
    <source>
        <dbReference type="ARBA" id="ARBA00022737"/>
    </source>
</evidence>
<dbReference type="InterPro" id="IPR001611">
    <property type="entry name" value="Leu-rich_rpt"/>
</dbReference>
<evidence type="ECO:0000313" key="4">
    <source>
        <dbReference type="EMBL" id="KAG8189365.1"/>
    </source>
</evidence>
<dbReference type="PANTHER" id="PTHR24366:SF96">
    <property type="entry name" value="LEUCINE RICH REPEAT CONTAINING 53"/>
    <property type="match status" value="1"/>
</dbReference>
<feature type="signal peptide" evidence="3">
    <location>
        <begin position="1"/>
        <end position="38"/>
    </location>
</feature>
<dbReference type="PANTHER" id="PTHR24366">
    <property type="entry name" value="IG(IMMUNOGLOBULIN) AND LRR(LEUCINE RICH REPEAT) DOMAINS"/>
    <property type="match status" value="1"/>
</dbReference>
<evidence type="ECO:0000256" key="1">
    <source>
        <dbReference type="ARBA" id="ARBA00022614"/>
    </source>
</evidence>
<evidence type="ECO:0008006" key="6">
    <source>
        <dbReference type="Google" id="ProtNLM"/>
    </source>
</evidence>
<keyword evidence="2" id="KW-0677">Repeat</keyword>
<comment type="caution">
    <text evidence="4">The sequence shown here is derived from an EMBL/GenBank/DDBJ whole genome shotgun (WGS) entry which is preliminary data.</text>
</comment>
<dbReference type="Pfam" id="PF13306">
    <property type="entry name" value="LRR_5"/>
    <property type="match status" value="1"/>
</dbReference>
<keyword evidence="3" id="KW-0732">Signal</keyword>
<sequence length="622" mass="71403">MIYISNAIIYINNRKMLHSMRVWLGLFAVLLQFICCKALVEECPHPEDNYPCYCEEDEDRSNMHLHGNTKNHIASNAFKGPEIKEIVFTNSTVKLNAPQFVGQELALGRVTLTACFDKDNLMESWSLSHLENLKEMSFVKNVIKVLDNDWITSSGSSFRSLTFDNCQIESLGDKVFSKLTKLTTVYLPNNRISVISRSMFSKPAENLRSISLNGNEIQVIPEDFFKDMPSLRVLELEKNNLKTISESTWGFIIEDLSRVYLEGNPIRCDSNIKWISKRGLPKTFTGHCKKYLIAFKILPRKSEMLAKTSKWSFLAIFAWLCQVTHSNFVTECPHPEDSYPCYCEDDDNISTMHCNHLTESKQFSQALSHLKKHKLDSLSIWMYDLEKFKSDAFMGPAITEITFSHSTVNIEHPQFAGQEKYLSRVTFLSCFDEEDFVNSWSLGHMTNLKEISFEKNDIQVLKNDWLTSSGPSLRSVTFDNCKIEKLEDKVFAGMTKLTTIFLMDNKITSLTRSMFPRPAESLRSISMSDNRIEYLSDDIFEDMPSLLTVELERNNLKTLKEEVWSAKLNEFNRVFLEGNLFVCNGTLKWITNVALPKTFVGSCFEPGHLKDKSLSNLTPSDF</sequence>